<evidence type="ECO:0000313" key="3">
    <source>
        <dbReference type="Proteomes" id="UP000516260"/>
    </source>
</evidence>
<dbReference type="AlphaFoldDB" id="A0A4Z2C4F2"/>
<evidence type="ECO:0008006" key="4">
    <source>
        <dbReference type="Google" id="ProtNLM"/>
    </source>
</evidence>
<organism evidence="2 3">
    <name type="scientific">Takifugu bimaculatus</name>
    <dbReference type="NCBI Taxonomy" id="433685"/>
    <lineage>
        <taxon>Eukaryota</taxon>
        <taxon>Metazoa</taxon>
        <taxon>Chordata</taxon>
        <taxon>Craniata</taxon>
        <taxon>Vertebrata</taxon>
        <taxon>Euteleostomi</taxon>
        <taxon>Actinopterygii</taxon>
        <taxon>Neopterygii</taxon>
        <taxon>Teleostei</taxon>
        <taxon>Neoteleostei</taxon>
        <taxon>Acanthomorphata</taxon>
        <taxon>Eupercaria</taxon>
        <taxon>Tetraodontiformes</taxon>
        <taxon>Tetradontoidea</taxon>
        <taxon>Tetraodontidae</taxon>
        <taxon>Takifugu</taxon>
    </lineage>
</organism>
<feature type="compositionally biased region" description="Polar residues" evidence="1">
    <location>
        <begin position="68"/>
        <end position="84"/>
    </location>
</feature>
<comment type="caution">
    <text evidence="2">The sequence shown here is derived from an EMBL/GenBank/DDBJ whole genome shotgun (WGS) entry which is preliminary data.</text>
</comment>
<accession>A0A4Z2C4F2</accession>
<sequence>MMERIKHGVVLRPVKSQEIKTVKRSPSRGSQESCPSPPGKKDSELELILRRRRNKAGEAGSGDEGQMSHVTSSDSLNGRCTSSDLSRDPASPTALGIPSTPPVGPGSPGAGPEPSVVQRSSSGGSKEPGVEEEFFETPMSNGCFSSVDEKDGAQEIQSNGVHHDCGEEAAACADPPDGAAHGEC</sequence>
<name>A0A4Z2C4F2_9TELE</name>
<keyword evidence="3" id="KW-1185">Reference proteome</keyword>
<gene>
    <name evidence="2" type="ORF">fugu_013174</name>
</gene>
<evidence type="ECO:0000256" key="1">
    <source>
        <dbReference type="SAM" id="MobiDB-lite"/>
    </source>
</evidence>
<dbReference type="Proteomes" id="UP000516260">
    <property type="component" value="Chromosome 14"/>
</dbReference>
<dbReference type="EMBL" id="SWLE01000006">
    <property type="protein sequence ID" value="TNM98610.1"/>
    <property type="molecule type" value="Genomic_DNA"/>
</dbReference>
<evidence type="ECO:0000313" key="2">
    <source>
        <dbReference type="EMBL" id="TNM98610.1"/>
    </source>
</evidence>
<proteinExistence type="predicted"/>
<protein>
    <recommendedName>
        <fullName evidence="4">Shootin-1</fullName>
    </recommendedName>
</protein>
<reference evidence="2 3" key="1">
    <citation type="submission" date="2019-04" db="EMBL/GenBank/DDBJ databases">
        <title>The sequence and de novo assembly of Takifugu bimaculatus genome using PacBio and Hi-C technologies.</title>
        <authorList>
            <person name="Xu P."/>
            <person name="Liu B."/>
            <person name="Zhou Z."/>
        </authorList>
    </citation>
    <scope>NUCLEOTIDE SEQUENCE [LARGE SCALE GENOMIC DNA]</scope>
    <source>
        <strain evidence="2">TB-2018</strain>
        <tissue evidence="2">Muscle</tissue>
    </source>
</reference>
<feature type="region of interest" description="Disordered" evidence="1">
    <location>
        <begin position="1"/>
        <end position="147"/>
    </location>
</feature>
<feature type="compositionally biased region" description="Basic and acidic residues" evidence="1">
    <location>
        <begin position="39"/>
        <end position="49"/>
    </location>
</feature>